<evidence type="ECO:0000313" key="11">
    <source>
        <dbReference type="EMBL" id="RKF15881.1"/>
    </source>
</evidence>
<dbReference type="InterPro" id="IPR013685">
    <property type="entry name" value="POTRA_FtsQ_type"/>
</dbReference>
<dbReference type="GO" id="GO:0005886">
    <property type="term" value="C:plasma membrane"/>
    <property type="evidence" value="ECO:0007669"/>
    <property type="project" value="UniProtKB-SubCell"/>
</dbReference>
<sequence>MMALQYQHESKLGHWLSFVLFVLVLGGLISFVVLMYQNLSDRQLAPMSRLLVSGERKYVADADLQQILAQVPQAGNFFTLDVDEVQSQLEALPWIKSVTLRKQWPDKLRIRLLEHQPLATWNGNALVDVDGEVFQGSPAQVKSDLVFLSGPDKDAVKVKDAFALIGPMLELQGLKITSMALSNRHSWDLRLDTGLEIIVGQEQLEQRIAKLLRLYPQLEHQRMQYIDLRYDTGFAVGWKQQGSQHNDESNG</sequence>
<evidence type="ECO:0000256" key="5">
    <source>
        <dbReference type="ARBA" id="ARBA00022692"/>
    </source>
</evidence>
<dbReference type="EMBL" id="RAQO01000008">
    <property type="protein sequence ID" value="RKF15881.1"/>
    <property type="molecule type" value="Genomic_DNA"/>
</dbReference>
<keyword evidence="6 9" id="KW-1133">Transmembrane helix</keyword>
<keyword evidence="5 9" id="KW-0812">Transmembrane</keyword>
<comment type="subcellular location">
    <subcellularLocation>
        <location evidence="9">Cell inner membrane</location>
        <topology evidence="9">Single-pass type II membrane protein</topology>
    </subcellularLocation>
    <subcellularLocation>
        <location evidence="1">Membrane</location>
    </subcellularLocation>
    <text evidence="9">Localizes to the division septum.</text>
</comment>
<comment type="caution">
    <text evidence="11">The sequence shown here is derived from an EMBL/GenBank/DDBJ whole genome shotgun (WGS) entry which is preliminary data.</text>
</comment>
<evidence type="ECO:0000256" key="7">
    <source>
        <dbReference type="ARBA" id="ARBA00023136"/>
    </source>
</evidence>
<evidence type="ECO:0000313" key="12">
    <source>
        <dbReference type="Proteomes" id="UP000286482"/>
    </source>
</evidence>
<dbReference type="InterPro" id="IPR045335">
    <property type="entry name" value="FtsQ_C_sf"/>
</dbReference>
<feature type="transmembrane region" description="Helical" evidence="9">
    <location>
        <begin position="12"/>
        <end position="36"/>
    </location>
</feature>
<dbReference type="OrthoDB" id="9790370at2"/>
<evidence type="ECO:0000259" key="10">
    <source>
        <dbReference type="PROSITE" id="PS51779"/>
    </source>
</evidence>
<keyword evidence="3 9" id="KW-0997">Cell inner membrane</keyword>
<gene>
    <name evidence="9" type="primary">ftsQ</name>
    <name evidence="11" type="ORF">DBZ36_16055</name>
</gene>
<dbReference type="GO" id="GO:0043093">
    <property type="term" value="P:FtsZ-dependent cytokinesis"/>
    <property type="evidence" value="ECO:0007669"/>
    <property type="project" value="UniProtKB-UniRule"/>
</dbReference>
<dbReference type="InterPro" id="IPR026579">
    <property type="entry name" value="FtsQ"/>
</dbReference>
<evidence type="ECO:0000256" key="4">
    <source>
        <dbReference type="ARBA" id="ARBA00022618"/>
    </source>
</evidence>
<evidence type="ECO:0000256" key="8">
    <source>
        <dbReference type="ARBA" id="ARBA00023306"/>
    </source>
</evidence>
<dbReference type="Gene3D" id="3.40.50.11690">
    <property type="entry name" value="Cell division protein FtsQ/DivIB"/>
    <property type="match status" value="1"/>
</dbReference>
<dbReference type="Pfam" id="PF08478">
    <property type="entry name" value="POTRA_1"/>
    <property type="match status" value="1"/>
</dbReference>
<keyword evidence="8 9" id="KW-0131">Cell cycle</keyword>
<keyword evidence="4 9" id="KW-0132">Cell division</keyword>
<accession>A0A420E934</accession>
<evidence type="ECO:0000256" key="1">
    <source>
        <dbReference type="ARBA" id="ARBA00004370"/>
    </source>
</evidence>
<dbReference type="Proteomes" id="UP000286482">
    <property type="component" value="Unassembled WGS sequence"/>
</dbReference>
<evidence type="ECO:0000256" key="3">
    <source>
        <dbReference type="ARBA" id="ARBA00022519"/>
    </source>
</evidence>
<dbReference type="PROSITE" id="PS51779">
    <property type="entry name" value="POTRA"/>
    <property type="match status" value="1"/>
</dbReference>
<keyword evidence="7 9" id="KW-0472">Membrane</keyword>
<evidence type="ECO:0000256" key="6">
    <source>
        <dbReference type="ARBA" id="ARBA00022989"/>
    </source>
</evidence>
<dbReference type="Pfam" id="PF03799">
    <property type="entry name" value="FtsQ_DivIB_C"/>
    <property type="match status" value="1"/>
</dbReference>
<comment type="similarity">
    <text evidence="9">Belongs to the FtsQ/DivIB family. FtsQ subfamily.</text>
</comment>
<dbReference type="RefSeq" id="WP_120355966.1">
    <property type="nucleotide sequence ID" value="NZ_RAQO01000008.1"/>
</dbReference>
<dbReference type="AlphaFoldDB" id="A0A420E934"/>
<dbReference type="HAMAP" id="MF_00911">
    <property type="entry name" value="FtsQ_subfam"/>
    <property type="match status" value="1"/>
</dbReference>
<feature type="domain" description="POTRA" evidence="10">
    <location>
        <begin position="45"/>
        <end position="115"/>
    </location>
</feature>
<evidence type="ECO:0000256" key="2">
    <source>
        <dbReference type="ARBA" id="ARBA00022475"/>
    </source>
</evidence>
<dbReference type="PANTHER" id="PTHR35851:SF1">
    <property type="entry name" value="CELL DIVISION PROTEIN FTSQ"/>
    <property type="match status" value="1"/>
</dbReference>
<dbReference type="InterPro" id="IPR005548">
    <property type="entry name" value="Cell_div_FtsQ/DivIB_C"/>
</dbReference>
<keyword evidence="12" id="KW-1185">Reference proteome</keyword>
<organism evidence="11 12">
    <name type="scientific">Alginatibacterium sediminis</name>
    <dbReference type="NCBI Taxonomy" id="2164068"/>
    <lineage>
        <taxon>Bacteria</taxon>
        <taxon>Pseudomonadati</taxon>
        <taxon>Pseudomonadota</taxon>
        <taxon>Gammaproteobacteria</taxon>
        <taxon>Alteromonadales</taxon>
        <taxon>Alteromonadaceae</taxon>
        <taxon>Alginatibacterium</taxon>
    </lineage>
</organism>
<keyword evidence="2 9" id="KW-1003">Cell membrane</keyword>
<protein>
    <recommendedName>
        <fullName evidence="9">Cell division protein FtsQ</fullName>
    </recommendedName>
</protein>
<dbReference type="GO" id="GO:0032153">
    <property type="term" value="C:cell division site"/>
    <property type="evidence" value="ECO:0007669"/>
    <property type="project" value="UniProtKB-UniRule"/>
</dbReference>
<proteinExistence type="inferred from homology"/>
<reference evidence="11 12" key="1">
    <citation type="submission" date="2018-09" db="EMBL/GenBank/DDBJ databases">
        <authorList>
            <person name="Wang Z."/>
        </authorList>
    </citation>
    <scope>NUCLEOTIDE SEQUENCE [LARGE SCALE GENOMIC DNA]</scope>
    <source>
        <strain evidence="11 12">ALS 81</strain>
    </source>
</reference>
<dbReference type="GO" id="GO:0090529">
    <property type="term" value="P:cell septum assembly"/>
    <property type="evidence" value="ECO:0007669"/>
    <property type="project" value="InterPro"/>
</dbReference>
<dbReference type="Gene3D" id="3.10.20.310">
    <property type="entry name" value="membrane protein fhac"/>
    <property type="match status" value="1"/>
</dbReference>
<evidence type="ECO:0000256" key="9">
    <source>
        <dbReference type="HAMAP-Rule" id="MF_00911"/>
    </source>
</evidence>
<comment type="subunit">
    <text evidence="9">Part of a complex composed of FtsB, FtsL and FtsQ.</text>
</comment>
<comment type="function">
    <text evidence="9">Essential cell division protein. May link together the upstream cell division proteins, which are predominantly cytoplasmic, with the downstream cell division proteins, which are predominantly periplasmic. May control correct divisome assembly.</text>
</comment>
<dbReference type="InterPro" id="IPR034746">
    <property type="entry name" value="POTRA"/>
</dbReference>
<dbReference type="PANTHER" id="PTHR35851">
    <property type="entry name" value="CELL DIVISION PROTEIN FTSQ"/>
    <property type="match status" value="1"/>
</dbReference>
<name>A0A420E934_9ALTE</name>